<feature type="binding site" evidence="7">
    <location>
        <position position="116"/>
    </location>
    <ligand>
        <name>Zn(2+)</name>
        <dbReference type="ChEBI" id="CHEBI:29105"/>
        <note>catalytic</note>
    </ligand>
</feature>
<evidence type="ECO:0000256" key="2">
    <source>
        <dbReference type="ARBA" id="ARBA00022722"/>
    </source>
</evidence>
<dbReference type="EMBL" id="FNHG01000017">
    <property type="protein sequence ID" value="SDM66430.1"/>
    <property type="molecule type" value="Genomic_DNA"/>
</dbReference>
<protein>
    <recommendedName>
        <fullName evidence="7">Endoribonuclease YbeY</fullName>
        <ecNumber evidence="7">3.1.-.-</ecNumber>
    </recommendedName>
</protein>
<evidence type="ECO:0000256" key="7">
    <source>
        <dbReference type="HAMAP-Rule" id="MF_00009"/>
    </source>
</evidence>
<dbReference type="SUPFAM" id="SSF55486">
    <property type="entry name" value="Metalloproteases ('zincins'), catalytic domain"/>
    <property type="match status" value="1"/>
</dbReference>
<dbReference type="PANTHER" id="PTHR46986:SF1">
    <property type="entry name" value="ENDORIBONUCLEASE YBEY, CHLOROPLASTIC"/>
    <property type="match status" value="1"/>
</dbReference>
<dbReference type="NCBIfam" id="TIGR00043">
    <property type="entry name" value="rRNA maturation RNase YbeY"/>
    <property type="match status" value="1"/>
</dbReference>
<keyword evidence="7" id="KW-0698">rRNA processing</keyword>
<dbReference type="AlphaFoldDB" id="A0A1G9V2W2"/>
<keyword evidence="9" id="KW-1185">Reference proteome</keyword>
<evidence type="ECO:0000256" key="5">
    <source>
        <dbReference type="ARBA" id="ARBA00022801"/>
    </source>
</evidence>
<dbReference type="Gene3D" id="3.40.390.30">
    <property type="entry name" value="Metalloproteases ('zincins'), catalytic domain"/>
    <property type="match status" value="1"/>
</dbReference>
<evidence type="ECO:0000313" key="8">
    <source>
        <dbReference type="EMBL" id="SDM66430.1"/>
    </source>
</evidence>
<comment type="function">
    <text evidence="7">Single strand-specific metallo-endoribonuclease involved in late-stage 70S ribosome quality control and in maturation of the 3' terminus of the 16S rRNA.</text>
</comment>
<keyword evidence="7" id="KW-0963">Cytoplasm</keyword>
<dbReference type="InterPro" id="IPR023091">
    <property type="entry name" value="MetalPrtase_cat_dom_sf_prd"/>
</dbReference>
<sequence>MNAVDVIVEDEAWDAIEGKTRLVEQAIAAAGAEISDALPGVIAVLLTDDAAMADLNTRFRQKSGPTNVLSFPASEHTANHLGDIALASGVVISEARERSLRLADHLRHLIVHGFLHLQGYDHLEDDEALVMESIERRALARLGVADPYLETTGGGTEADE</sequence>
<dbReference type="GO" id="GO:0004222">
    <property type="term" value="F:metalloendopeptidase activity"/>
    <property type="evidence" value="ECO:0007669"/>
    <property type="project" value="InterPro"/>
</dbReference>
<dbReference type="Pfam" id="PF02130">
    <property type="entry name" value="YbeY"/>
    <property type="match status" value="1"/>
</dbReference>
<evidence type="ECO:0000313" key="9">
    <source>
        <dbReference type="Proteomes" id="UP000199759"/>
    </source>
</evidence>
<gene>
    <name evidence="7" type="primary">ybeY</name>
    <name evidence="8" type="ORF">SAMN04488568_11764</name>
</gene>
<dbReference type="GO" id="GO:0005737">
    <property type="term" value="C:cytoplasm"/>
    <property type="evidence" value="ECO:0007669"/>
    <property type="project" value="UniProtKB-SubCell"/>
</dbReference>
<proteinExistence type="inferred from homology"/>
<comment type="cofactor">
    <cofactor evidence="7">
        <name>Zn(2+)</name>
        <dbReference type="ChEBI" id="CHEBI:29105"/>
    </cofactor>
    <text evidence="7">Binds 1 zinc ion.</text>
</comment>
<keyword evidence="4 7" id="KW-0255">Endonuclease</keyword>
<evidence type="ECO:0000256" key="6">
    <source>
        <dbReference type="ARBA" id="ARBA00022833"/>
    </source>
</evidence>
<dbReference type="InterPro" id="IPR020549">
    <property type="entry name" value="YbeY_CS"/>
</dbReference>
<dbReference type="GO" id="GO:0008270">
    <property type="term" value="F:zinc ion binding"/>
    <property type="evidence" value="ECO:0007669"/>
    <property type="project" value="UniProtKB-UniRule"/>
</dbReference>
<feature type="binding site" evidence="7">
    <location>
        <position position="112"/>
    </location>
    <ligand>
        <name>Zn(2+)</name>
        <dbReference type="ChEBI" id="CHEBI:29105"/>
        <note>catalytic</note>
    </ligand>
</feature>
<feature type="binding site" evidence="7">
    <location>
        <position position="122"/>
    </location>
    <ligand>
        <name>Zn(2+)</name>
        <dbReference type="ChEBI" id="CHEBI:29105"/>
        <note>catalytic</note>
    </ligand>
</feature>
<dbReference type="InterPro" id="IPR002036">
    <property type="entry name" value="YbeY"/>
</dbReference>
<dbReference type="OrthoDB" id="9807740at2"/>
<keyword evidence="5 7" id="KW-0378">Hydrolase</keyword>
<dbReference type="GO" id="GO:0006364">
    <property type="term" value="P:rRNA processing"/>
    <property type="evidence" value="ECO:0007669"/>
    <property type="project" value="UniProtKB-UniRule"/>
</dbReference>
<name>A0A1G9V2W2_9PROT</name>
<keyword evidence="3 7" id="KW-0479">Metal-binding</keyword>
<dbReference type="PANTHER" id="PTHR46986">
    <property type="entry name" value="ENDORIBONUCLEASE YBEY, CHLOROPLASTIC"/>
    <property type="match status" value="1"/>
</dbReference>
<dbReference type="PROSITE" id="PS01306">
    <property type="entry name" value="UPF0054"/>
    <property type="match status" value="1"/>
</dbReference>
<dbReference type="RefSeq" id="WP_091771220.1">
    <property type="nucleotide sequence ID" value="NZ_FNHG01000017.1"/>
</dbReference>
<dbReference type="STRING" id="144026.SAMN04488568_11764"/>
<dbReference type="Proteomes" id="UP000199759">
    <property type="component" value="Unassembled WGS sequence"/>
</dbReference>
<evidence type="ECO:0000256" key="3">
    <source>
        <dbReference type="ARBA" id="ARBA00022723"/>
    </source>
</evidence>
<comment type="subcellular location">
    <subcellularLocation>
        <location evidence="7">Cytoplasm</location>
    </subcellularLocation>
</comment>
<dbReference type="EC" id="3.1.-.-" evidence="7"/>
<comment type="similarity">
    <text evidence="1 7">Belongs to the endoribonuclease YbeY family.</text>
</comment>
<reference evidence="8 9" key="1">
    <citation type="submission" date="2016-10" db="EMBL/GenBank/DDBJ databases">
        <authorList>
            <person name="de Groot N.N."/>
        </authorList>
    </citation>
    <scope>NUCLEOTIDE SEQUENCE [LARGE SCALE GENOMIC DNA]</scope>
    <source>
        <strain evidence="8 9">DSM 16077</strain>
    </source>
</reference>
<evidence type="ECO:0000256" key="1">
    <source>
        <dbReference type="ARBA" id="ARBA00010875"/>
    </source>
</evidence>
<keyword evidence="2 7" id="KW-0540">Nuclease</keyword>
<accession>A0A1G9V2W2</accession>
<dbReference type="HAMAP" id="MF_00009">
    <property type="entry name" value="Endoribonucl_YbeY"/>
    <property type="match status" value="1"/>
</dbReference>
<organism evidence="8 9">
    <name type="scientific">Maricaulis salignorans</name>
    <dbReference type="NCBI Taxonomy" id="144026"/>
    <lineage>
        <taxon>Bacteria</taxon>
        <taxon>Pseudomonadati</taxon>
        <taxon>Pseudomonadota</taxon>
        <taxon>Alphaproteobacteria</taxon>
        <taxon>Maricaulales</taxon>
        <taxon>Maricaulaceae</taxon>
        <taxon>Maricaulis</taxon>
    </lineage>
</organism>
<evidence type="ECO:0000256" key="4">
    <source>
        <dbReference type="ARBA" id="ARBA00022759"/>
    </source>
</evidence>
<keyword evidence="6 7" id="KW-0862">Zinc</keyword>
<keyword evidence="7" id="KW-0690">Ribosome biogenesis</keyword>
<dbReference type="GO" id="GO:0004521">
    <property type="term" value="F:RNA endonuclease activity"/>
    <property type="evidence" value="ECO:0007669"/>
    <property type="project" value="UniProtKB-UniRule"/>
</dbReference>